<dbReference type="AlphaFoldDB" id="A0A9N7VBQ8"/>
<reference evidence="2" key="1">
    <citation type="submission" date="2020-03" db="EMBL/GenBank/DDBJ databases">
        <authorList>
            <person name="Weist P."/>
        </authorList>
    </citation>
    <scope>NUCLEOTIDE SEQUENCE</scope>
</reference>
<feature type="compositionally biased region" description="Low complexity" evidence="1">
    <location>
        <begin position="1"/>
        <end position="13"/>
    </location>
</feature>
<comment type="caution">
    <text evidence="2">The sequence shown here is derived from an EMBL/GenBank/DDBJ whole genome shotgun (WGS) entry which is preliminary data.</text>
</comment>
<accession>A0A9N7VBQ8</accession>
<evidence type="ECO:0000313" key="2">
    <source>
        <dbReference type="EMBL" id="CAB1449451.1"/>
    </source>
</evidence>
<organism evidence="2 3">
    <name type="scientific">Pleuronectes platessa</name>
    <name type="common">European plaice</name>
    <dbReference type="NCBI Taxonomy" id="8262"/>
    <lineage>
        <taxon>Eukaryota</taxon>
        <taxon>Metazoa</taxon>
        <taxon>Chordata</taxon>
        <taxon>Craniata</taxon>
        <taxon>Vertebrata</taxon>
        <taxon>Euteleostomi</taxon>
        <taxon>Actinopterygii</taxon>
        <taxon>Neopterygii</taxon>
        <taxon>Teleostei</taxon>
        <taxon>Neoteleostei</taxon>
        <taxon>Acanthomorphata</taxon>
        <taxon>Carangaria</taxon>
        <taxon>Pleuronectiformes</taxon>
        <taxon>Pleuronectoidei</taxon>
        <taxon>Pleuronectidae</taxon>
        <taxon>Pleuronectes</taxon>
    </lineage>
</organism>
<dbReference type="EMBL" id="CADEAL010004016">
    <property type="protein sequence ID" value="CAB1449451.1"/>
    <property type="molecule type" value="Genomic_DNA"/>
</dbReference>
<name>A0A9N7VBQ8_PLEPL</name>
<feature type="region of interest" description="Disordered" evidence="1">
    <location>
        <begin position="1"/>
        <end position="105"/>
    </location>
</feature>
<sequence length="126" mass="12772">MAGQAAGGNTAAGLKNNGLASRRSVGRANNNQPPHPPTPPHPPKKRSILRVQTGGREKTGHGEPGVGGGDGGEDVETRGPMSVTPGWRGRQEEVQSSRGSGSTCAAGVVRADVPLSCNMLKQSGGD</sequence>
<proteinExistence type="predicted"/>
<protein>
    <submittedName>
        <fullName evidence="2">Uncharacterized protein</fullName>
    </submittedName>
</protein>
<gene>
    <name evidence="2" type="ORF">PLEPLA_LOCUS37134</name>
</gene>
<dbReference type="Proteomes" id="UP001153269">
    <property type="component" value="Unassembled WGS sequence"/>
</dbReference>
<evidence type="ECO:0000256" key="1">
    <source>
        <dbReference type="SAM" id="MobiDB-lite"/>
    </source>
</evidence>
<evidence type="ECO:0000313" key="3">
    <source>
        <dbReference type="Proteomes" id="UP001153269"/>
    </source>
</evidence>
<keyword evidence="3" id="KW-1185">Reference proteome</keyword>